<feature type="region of interest" description="Disordered" evidence="1">
    <location>
        <begin position="267"/>
        <end position="299"/>
    </location>
</feature>
<feature type="compositionally biased region" description="Gly residues" evidence="1">
    <location>
        <begin position="270"/>
        <end position="287"/>
    </location>
</feature>
<dbReference type="AlphaFoldDB" id="D8U8X0"/>
<dbReference type="OrthoDB" id="551101at2759"/>
<dbReference type="EMBL" id="GL378369">
    <property type="protein sequence ID" value="EFJ43880.1"/>
    <property type="molecule type" value="Genomic_DNA"/>
</dbReference>
<gene>
    <name evidence="2" type="ORF">VOLCADRAFT_95988</name>
</gene>
<dbReference type="Proteomes" id="UP000001058">
    <property type="component" value="Unassembled WGS sequence"/>
</dbReference>
<dbReference type="Gene3D" id="1.25.10.10">
    <property type="entry name" value="Leucine-rich Repeat Variant"/>
    <property type="match status" value="1"/>
</dbReference>
<dbReference type="GeneID" id="9621947"/>
<dbReference type="InterPro" id="IPR016024">
    <property type="entry name" value="ARM-type_fold"/>
</dbReference>
<protein>
    <submittedName>
        <fullName evidence="2">Uncharacterized protein</fullName>
    </submittedName>
</protein>
<dbReference type="SUPFAM" id="SSF48371">
    <property type="entry name" value="ARM repeat"/>
    <property type="match status" value="1"/>
</dbReference>
<evidence type="ECO:0000313" key="2">
    <source>
        <dbReference type="EMBL" id="EFJ43880.1"/>
    </source>
</evidence>
<organism evidence="3">
    <name type="scientific">Volvox carteri f. nagariensis</name>
    <dbReference type="NCBI Taxonomy" id="3068"/>
    <lineage>
        <taxon>Eukaryota</taxon>
        <taxon>Viridiplantae</taxon>
        <taxon>Chlorophyta</taxon>
        <taxon>core chlorophytes</taxon>
        <taxon>Chlorophyceae</taxon>
        <taxon>CS clade</taxon>
        <taxon>Chlamydomonadales</taxon>
        <taxon>Volvocaceae</taxon>
        <taxon>Volvox</taxon>
    </lineage>
</organism>
<dbReference type="InterPro" id="IPR011989">
    <property type="entry name" value="ARM-like"/>
</dbReference>
<feature type="non-terminal residue" evidence="2">
    <location>
        <position position="838"/>
    </location>
</feature>
<dbReference type="KEGG" id="vcn:VOLCADRAFT_95988"/>
<name>D8U8X0_VOLCA</name>
<sequence>MPRIRKLQYGGASRKLGDCFTVLLSGVSGECLAGEMGCCGDSCCSSAVVSRALAEYCQHSDAAREAFVAAKGLDALQMALTRGSPSVATAAARVLGALCSTSHGLRCVLRWQSRGISSGGGGDLLSRVAAISGQVELPPDLRAECVDVLRCVLGSIHGPAAGSGMDLAGVLQTPLNSSAVETPGISGCGIALATDSFIVHVALPPLLSDNAHLRAAAARLVAAAAEEGLLAGGAAAAAASLSAALHLVQTSGSRDDRRAEVHTSLSGVATCGGGGGGGDRGSEGAGRSGTESNAGPNPVPQDWRPVLALCELVAALLGSSEGAELLVALRAPAHVLALCREVLTGTAGGAGDGCQRLNGSSAGDLAGTREALLDAVLLCARDGQYNLWTGKDETHQRERRVFVAGAAKLAALLLRPSLAGSSSSDTKATPGADTDAVAQGSCGAARGSLLGLRDAALPPAYTLTSTAAALASALASWPAEVLQHRELAEPLHGLLCSLSDAVRILLGSGHHGGVDRRVDADNAAASVMWQLPCSGQAVGSCPDWDPGWPEVPPHRNMSSWGLGNGGGCKGGFIWHSGSSGNTLVQASTRLRVASAAAAAAVRLYGAVCGGEETLHEIARSSVTSVAGKEELQDIRSHLKANEESAVTAVVAQCLSRVLEASHDGNAAVTMLTPSLEALLELPTVLLKCLAAARTATTSDGCVNRVSSGFSLVGLGLAAARLAEHILQVSDGNTTADSLDTPSLDCSSTWYCGGSKPAITNHARQNRPATHVGRCSSEQHVALLTALRVWSRAMELNPDCTCRLQEGSFEEGSEHAAATCDACNVRPIGFLSKFVGAME</sequence>
<dbReference type="InParanoid" id="D8U8X0"/>
<reference evidence="2 3" key="1">
    <citation type="journal article" date="2010" name="Science">
        <title>Genomic analysis of organismal complexity in the multicellular green alga Volvox carteri.</title>
        <authorList>
            <person name="Prochnik S.E."/>
            <person name="Umen J."/>
            <person name="Nedelcu A.M."/>
            <person name="Hallmann A."/>
            <person name="Miller S.M."/>
            <person name="Nishii I."/>
            <person name="Ferris P."/>
            <person name="Kuo A."/>
            <person name="Mitros T."/>
            <person name="Fritz-Laylin L.K."/>
            <person name="Hellsten U."/>
            <person name="Chapman J."/>
            <person name="Simakov O."/>
            <person name="Rensing S.A."/>
            <person name="Terry A."/>
            <person name="Pangilinan J."/>
            <person name="Kapitonov V."/>
            <person name="Jurka J."/>
            <person name="Salamov A."/>
            <person name="Shapiro H."/>
            <person name="Schmutz J."/>
            <person name="Grimwood J."/>
            <person name="Lindquist E."/>
            <person name="Lucas S."/>
            <person name="Grigoriev I.V."/>
            <person name="Schmitt R."/>
            <person name="Kirk D."/>
            <person name="Rokhsar D.S."/>
        </authorList>
    </citation>
    <scope>NUCLEOTIDE SEQUENCE [LARGE SCALE GENOMIC DNA]</scope>
    <source>
        <strain evidence="3">f. Nagariensis / Eve</strain>
    </source>
</reference>
<accession>D8U8X0</accession>
<evidence type="ECO:0000313" key="3">
    <source>
        <dbReference type="Proteomes" id="UP000001058"/>
    </source>
</evidence>
<dbReference type="RefSeq" id="XP_002955126.1">
    <property type="nucleotide sequence ID" value="XM_002955080.1"/>
</dbReference>
<keyword evidence="3" id="KW-1185">Reference proteome</keyword>
<proteinExistence type="predicted"/>
<evidence type="ECO:0000256" key="1">
    <source>
        <dbReference type="SAM" id="MobiDB-lite"/>
    </source>
</evidence>